<evidence type="ECO:0000313" key="3">
    <source>
        <dbReference type="EMBL" id="CAL6030899.1"/>
    </source>
</evidence>
<name>A0AA86PKY9_9EUKA</name>
<proteinExistence type="predicted"/>
<protein>
    <submittedName>
        <fullName evidence="3">Hypothetical_protein</fullName>
    </submittedName>
</protein>
<gene>
    <name evidence="1" type="ORF">HINF_LOCUS25100</name>
    <name evidence="2" type="ORF">HINF_LOCUS25102</name>
    <name evidence="3" type="ORF">HINF_LOCUS33747</name>
    <name evidence="4" type="ORF">HINF_LOCUS33749</name>
</gene>
<dbReference type="EMBL" id="CATOUU010000646">
    <property type="protein sequence ID" value="CAI9937455.1"/>
    <property type="molecule type" value="Genomic_DNA"/>
</dbReference>
<dbReference type="EMBL" id="CAXDID020000118">
    <property type="protein sequence ID" value="CAL6030903.1"/>
    <property type="molecule type" value="Genomic_DNA"/>
</dbReference>
<organism evidence="2">
    <name type="scientific">Hexamita inflata</name>
    <dbReference type="NCBI Taxonomy" id="28002"/>
    <lineage>
        <taxon>Eukaryota</taxon>
        <taxon>Metamonada</taxon>
        <taxon>Diplomonadida</taxon>
        <taxon>Hexamitidae</taxon>
        <taxon>Hexamitinae</taxon>
        <taxon>Hexamita</taxon>
    </lineage>
</organism>
<evidence type="ECO:0000313" key="4">
    <source>
        <dbReference type="EMBL" id="CAL6030903.1"/>
    </source>
</evidence>
<sequence length="188" mass="22371">MSGINLEIHLFTEDTAIYRGLFWLSKSLSSVQWDFRTPSKDSLYKYRYIFRNETRKFAQEEPRIYTRIHFINMFGLSQYQNTFKVGIIAKILIHIGMNYTLAISGDQTNSNSIFNQRKHKCYRVNLFQNILLNIEILKTWHLDSVSYSTTSDCINIHLYQNQHVSNVRFVQQIQERYLLIVSMKNIII</sequence>
<accession>A0AA86PKY9</accession>
<reference evidence="3 5" key="2">
    <citation type="submission" date="2024-07" db="EMBL/GenBank/DDBJ databases">
        <authorList>
            <person name="Akdeniz Z."/>
        </authorList>
    </citation>
    <scope>NUCLEOTIDE SEQUENCE [LARGE SCALE GENOMIC DNA]</scope>
</reference>
<dbReference type="EMBL" id="CAXDID020000118">
    <property type="protein sequence ID" value="CAL6030899.1"/>
    <property type="molecule type" value="Genomic_DNA"/>
</dbReference>
<evidence type="ECO:0000313" key="1">
    <source>
        <dbReference type="EMBL" id="CAI9937455.1"/>
    </source>
</evidence>
<dbReference type="AlphaFoldDB" id="A0AA86PKY9"/>
<evidence type="ECO:0000313" key="5">
    <source>
        <dbReference type="Proteomes" id="UP001642409"/>
    </source>
</evidence>
<keyword evidence="5" id="KW-1185">Reference proteome</keyword>
<dbReference type="EMBL" id="CATOUU010000646">
    <property type="protein sequence ID" value="CAI9937457.1"/>
    <property type="molecule type" value="Genomic_DNA"/>
</dbReference>
<reference evidence="2" key="1">
    <citation type="submission" date="2023-06" db="EMBL/GenBank/DDBJ databases">
        <authorList>
            <person name="Kurt Z."/>
        </authorList>
    </citation>
    <scope>NUCLEOTIDE SEQUENCE</scope>
</reference>
<evidence type="ECO:0000313" key="2">
    <source>
        <dbReference type="EMBL" id="CAI9937457.1"/>
    </source>
</evidence>
<comment type="caution">
    <text evidence="2">The sequence shown here is derived from an EMBL/GenBank/DDBJ whole genome shotgun (WGS) entry which is preliminary data.</text>
</comment>
<dbReference type="Proteomes" id="UP001642409">
    <property type="component" value="Unassembled WGS sequence"/>
</dbReference>